<reference evidence="1" key="2">
    <citation type="journal article" date="2021" name="J Anim Sci Technol">
        <title>Complete genome sequence of Paenibacillus konkukensis sp. nov. SK3146 as a potential probiotic strain.</title>
        <authorList>
            <person name="Jung H.I."/>
            <person name="Park S."/>
            <person name="Niu K.M."/>
            <person name="Lee S.W."/>
            <person name="Kothari D."/>
            <person name="Yi K.J."/>
            <person name="Kim S.K."/>
        </authorList>
    </citation>
    <scope>NUCLEOTIDE SEQUENCE</scope>
    <source>
        <strain evidence="1">SK3146</strain>
    </source>
</reference>
<sequence>MKLVKDLNNGQMQAVSDFQLNREENQQIYKKLVLASYLTEPSFAACGTQPKYELKVRINGGERQFQWSECDSADNKKFTEIAKLMIGIVESGPIYKAMEGAQ</sequence>
<name>A0ABY4RM59_9BACL</name>
<dbReference type="EMBL" id="CP027059">
    <property type="protein sequence ID" value="UQZ82961.1"/>
    <property type="molecule type" value="Genomic_DNA"/>
</dbReference>
<gene>
    <name evidence="1" type="ORF">SK3146_02121</name>
</gene>
<proteinExistence type="predicted"/>
<dbReference type="RefSeq" id="WP_249865040.1">
    <property type="nucleotide sequence ID" value="NZ_CP027059.1"/>
</dbReference>
<protein>
    <submittedName>
        <fullName evidence="1">Uncharacterized protein</fullName>
    </submittedName>
</protein>
<keyword evidence="2" id="KW-1185">Reference proteome</keyword>
<evidence type="ECO:0000313" key="1">
    <source>
        <dbReference type="EMBL" id="UQZ82961.1"/>
    </source>
</evidence>
<reference evidence="1" key="1">
    <citation type="submission" date="2018-02" db="EMBL/GenBank/DDBJ databases">
        <authorList>
            <person name="Kim S.-K."/>
            <person name="Jung H.-I."/>
            <person name="Lee S.-W."/>
        </authorList>
    </citation>
    <scope>NUCLEOTIDE SEQUENCE</scope>
    <source>
        <strain evidence="1">SK3146</strain>
    </source>
</reference>
<accession>A0ABY4RM59</accession>
<evidence type="ECO:0000313" key="2">
    <source>
        <dbReference type="Proteomes" id="UP001057134"/>
    </source>
</evidence>
<dbReference type="Proteomes" id="UP001057134">
    <property type="component" value="Chromosome"/>
</dbReference>
<organism evidence="1 2">
    <name type="scientific">Paenibacillus konkukensis</name>
    <dbReference type="NCBI Taxonomy" id="2020716"/>
    <lineage>
        <taxon>Bacteria</taxon>
        <taxon>Bacillati</taxon>
        <taxon>Bacillota</taxon>
        <taxon>Bacilli</taxon>
        <taxon>Bacillales</taxon>
        <taxon>Paenibacillaceae</taxon>
        <taxon>Paenibacillus</taxon>
    </lineage>
</organism>